<protein>
    <submittedName>
        <fullName evidence="1">Uncharacterized protein</fullName>
    </submittedName>
</protein>
<evidence type="ECO:0000313" key="2">
    <source>
        <dbReference type="Proteomes" id="UP000315434"/>
    </source>
</evidence>
<sequence>MTAYGRNNFELNSAIAIRDIYRLFLVFSGDGQLFDLAPAPDDPLRLMRDDHFADEIIHLLVGTAVANRIHAEHMSLLRADPAELRHQPITLHCGSLQPDILSSNREVPLTFEQACNKIIHAVHIVPDCGNPAENPLSSEVKLRGHLGKSAWSAYLNIPQYVRASILNFRDHT</sequence>
<evidence type="ECO:0000313" key="1">
    <source>
        <dbReference type="EMBL" id="TRA99833.1"/>
    </source>
</evidence>
<accession>A0A546XGE3</accession>
<dbReference type="RefSeq" id="WP_142841705.1">
    <property type="nucleotide sequence ID" value="NZ_JAPZAC010000002.1"/>
</dbReference>
<dbReference type="EMBL" id="SGNY01000004">
    <property type="protein sequence ID" value="TRA99833.1"/>
    <property type="molecule type" value="Genomic_DNA"/>
</dbReference>
<organism evidence="1 2">
    <name type="scientific">Rhizobium rhizogenes</name>
    <name type="common">Agrobacterium rhizogenes</name>
    <dbReference type="NCBI Taxonomy" id="359"/>
    <lineage>
        <taxon>Bacteria</taxon>
        <taxon>Pseudomonadati</taxon>
        <taxon>Pseudomonadota</taxon>
        <taxon>Alphaproteobacteria</taxon>
        <taxon>Hyphomicrobiales</taxon>
        <taxon>Rhizobiaceae</taxon>
        <taxon>Rhizobium/Agrobacterium group</taxon>
        <taxon>Rhizobium</taxon>
    </lineage>
</organism>
<dbReference type="AlphaFoldDB" id="A0A546XGE3"/>
<gene>
    <name evidence="1" type="ORF">EXN68_15425</name>
</gene>
<proteinExistence type="predicted"/>
<dbReference type="Proteomes" id="UP000315434">
    <property type="component" value="Unassembled WGS sequence"/>
</dbReference>
<reference evidence="1 2" key="1">
    <citation type="journal article" date="2019" name="Appl. Microbiol. Biotechnol.">
        <title>Differential efficiency of wild type rhizogenic strains for rol gene transformation of plants.</title>
        <authorList>
            <person name="Desmet S."/>
            <person name="De Keyser E."/>
            <person name="Van Vaerenbergh J."/>
            <person name="Baeyen S."/>
            <person name="Van Huylenbroeck J."/>
            <person name="Geelen D."/>
            <person name="Dhooghe E."/>
        </authorList>
    </citation>
    <scope>NUCLEOTIDE SEQUENCE [LARGE SCALE GENOMIC DNA]</scope>
    <source>
        <strain evidence="1 2">GBBC3284</strain>
    </source>
</reference>
<comment type="caution">
    <text evidence="1">The sequence shown here is derived from an EMBL/GenBank/DDBJ whole genome shotgun (WGS) entry which is preliminary data.</text>
</comment>
<name>A0A546XGE3_RHIRH</name>
<dbReference type="OrthoDB" id="8451002at2"/>